<comment type="similarity">
    <text evidence="3">Belongs to the trans-sulfuration enzymes family. MetZ subfamily.</text>
</comment>
<dbReference type="InterPro" id="IPR054542">
    <property type="entry name" value="Cys_met_metab_PP"/>
</dbReference>
<proteinExistence type="inferred from homology"/>
<evidence type="ECO:0000256" key="3">
    <source>
        <dbReference type="HAMAP-Rule" id="MF_02056"/>
    </source>
</evidence>
<dbReference type="Gene3D" id="3.40.640.10">
    <property type="entry name" value="Type I PLP-dependent aspartate aminotransferase-like (Major domain)"/>
    <property type="match status" value="1"/>
</dbReference>
<dbReference type="InterPro" id="IPR000277">
    <property type="entry name" value="Cys/Met-Metab_PyrdxlP-dep_enz"/>
</dbReference>
<dbReference type="PANTHER" id="PTHR11808:SF80">
    <property type="entry name" value="CYSTATHIONINE GAMMA-LYASE"/>
    <property type="match status" value="1"/>
</dbReference>
<accession>A0ABX4HF01</accession>
<organism evidence="5 6">
    <name type="scientific">Vreelandella alkaliphila</name>
    <dbReference type="NCBI Taxonomy" id="272774"/>
    <lineage>
        <taxon>Bacteria</taxon>
        <taxon>Pseudomonadati</taxon>
        <taxon>Pseudomonadota</taxon>
        <taxon>Gammaproteobacteria</taxon>
        <taxon>Oceanospirillales</taxon>
        <taxon>Halomonadaceae</taxon>
        <taxon>Vreelandella</taxon>
    </lineage>
</organism>
<dbReference type="SUPFAM" id="SSF53383">
    <property type="entry name" value="PLP-dependent transferases"/>
    <property type="match status" value="1"/>
</dbReference>
<reference evidence="5 6" key="1">
    <citation type="submission" date="2017-08" db="EMBL/GenBank/DDBJ databases">
        <title>Halomonas binhaiensis sp. nov., isolated from saline alkaline soil.</title>
        <authorList>
            <person name="Wang D."/>
            <person name="Zhang G."/>
        </authorList>
    </citation>
    <scope>NUCLEOTIDE SEQUENCE [LARGE SCALE GENOMIC DNA]</scope>
    <source>
        <strain evidence="5 6">WN018</strain>
    </source>
</reference>
<dbReference type="NCBIfam" id="TIGR01325">
    <property type="entry name" value="O_suc_HS_sulf"/>
    <property type="match status" value="1"/>
</dbReference>
<keyword evidence="2 3" id="KW-0663">Pyridoxal phosphate</keyword>
<sequence length="399" mass="42514">MHDDSHQDDWSLETLAIRAGHHRTFEQEHAEPIFPTSSFVYESAAEAARKFGGQEPGNVYSRFTNPTVHTFERRLAALEGGERCVATSSGMSAILSTALALLSAGDEIVASRSLFGSTVSLFDKYLGKFGITTRYVELSNVSAWEEAIGPNTKLLFAETPSNPLSEVADIPVLAELAKRSGALLAIDNCFLTPALQQPIALGADLVIHSATKYLDGQGRAVGGAVVGKHDVLEEVFGVVRTCGPCLSPFNAWIFTKGLETLSLRMKAHCENALTLALWLDQHPAVNKVYYSGLEAHPQHALAKKQQQGFGAVLGFEVKGGQAGAWQVIDATRMLSITGNLGDVKTTITHPATTTHGRLSDAQKDAAGITPGLIRVAVGLESQADIQRDLATGLDALAAG</sequence>
<name>A0ABX4HF01_9GAMM</name>
<comment type="caution">
    <text evidence="5">The sequence shown here is derived from an EMBL/GenBank/DDBJ whole genome shotgun (WGS) entry which is preliminary data.</text>
</comment>
<dbReference type="EMBL" id="NSKA01000005">
    <property type="protein sequence ID" value="PAU71028.1"/>
    <property type="molecule type" value="Genomic_DNA"/>
</dbReference>
<dbReference type="InterPro" id="IPR006234">
    <property type="entry name" value="O-succ-hSer_sulfhydrylase"/>
</dbReference>
<dbReference type="Pfam" id="PF01053">
    <property type="entry name" value="Cys_Met_Meta_PP"/>
    <property type="match status" value="1"/>
</dbReference>
<dbReference type="InterPro" id="IPR015421">
    <property type="entry name" value="PyrdxlP-dep_Trfase_major"/>
</dbReference>
<evidence type="ECO:0000256" key="2">
    <source>
        <dbReference type="ARBA" id="ARBA00022898"/>
    </source>
</evidence>
<gene>
    <name evidence="3" type="primary">metZ</name>
    <name evidence="5" type="ORF">CK497_13810</name>
</gene>
<dbReference type="InterPro" id="IPR015424">
    <property type="entry name" value="PyrdxlP-dep_Trfase"/>
</dbReference>
<evidence type="ECO:0000313" key="6">
    <source>
        <dbReference type="Proteomes" id="UP000218675"/>
    </source>
</evidence>
<comment type="subunit">
    <text evidence="3">Homotetramer.</text>
</comment>
<dbReference type="CDD" id="cd00614">
    <property type="entry name" value="CGS_like"/>
    <property type="match status" value="1"/>
</dbReference>
<dbReference type="PIRSF" id="PIRSF001434">
    <property type="entry name" value="CGS"/>
    <property type="match status" value="1"/>
</dbReference>
<dbReference type="PROSITE" id="PS00868">
    <property type="entry name" value="CYS_MET_METAB_PP"/>
    <property type="match status" value="1"/>
</dbReference>
<comment type="catalytic activity">
    <reaction evidence="3">
        <text>O-succinyl-L-homoserine + hydrogen sulfide = L-homocysteine + succinate</text>
        <dbReference type="Rhea" id="RHEA:27826"/>
        <dbReference type="ChEBI" id="CHEBI:29919"/>
        <dbReference type="ChEBI" id="CHEBI:30031"/>
        <dbReference type="ChEBI" id="CHEBI:57661"/>
        <dbReference type="ChEBI" id="CHEBI:58199"/>
    </reaction>
</comment>
<feature type="modified residue" description="N6-(pyridoxal phosphate)lysine" evidence="3">
    <location>
        <position position="212"/>
    </location>
</feature>
<comment type="function">
    <text evidence="3">Catalyzes the formation of L-homocysteine from O-succinyl-L-homoserine (OSHS) and hydrogen sulfide.</text>
</comment>
<comment type="cofactor">
    <cofactor evidence="1 3 4">
        <name>pyridoxal 5'-phosphate</name>
        <dbReference type="ChEBI" id="CHEBI:597326"/>
    </cofactor>
</comment>
<keyword evidence="6" id="KW-1185">Reference proteome</keyword>
<keyword evidence="3" id="KW-0486">Methionine biosynthesis</keyword>
<dbReference type="HAMAP" id="MF_02056">
    <property type="entry name" value="MetZ"/>
    <property type="match status" value="1"/>
</dbReference>
<protein>
    <recommendedName>
        <fullName evidence="3">O-succinylhomoserine sulfhydrylase</fullName>
        <shortName evidence="3">OSH sulfhydrylase</shortName>
        <shortName evidence="3">OSHS sulfhydrylase</shortName>
        <ecNumber evidence="3">2.5.1.-</ecNumber>
    </recommendedName>
</protein>
<dbReference type="RefSeq" id="WP_095604140.1">
    <property type="nucleotide sequence ID" value="NZ_NSKA01000005.1"/>
</dbReference>
<dbReference type="InterPro" id="IPR015422">
    <property type="entry name" value="PyrdxlP-dep_Trfase_small"/>
</dbReference>
<evidence type="ECO:0000256" key="1">
    <source>
        <dbReference type="ARBA" id="ARBA00001933"/>
    </source>
</evidence>
<comment type="pathway">
    <text evidence="3">Amino-acid biosynthesis; L-methionine biosynthesis via de novo pathway; L-homocysteine from O-succinyl-L-homoserine: step 1/1.</text>
</comment>
<keyword evidence="3" id="KW-0028">Amino-acid biosynthesis</keyword>
<keyword evidence="3" id="KW-0808">Transferase</keyword>
<dbReference type="Gene3D" id="3.90.1150.10">
    <property type="entry name" value="Aspartate Aminotransferase, domain 1"/>
    <property type="match status" value="1"/>
</dbReference>
<evidence type="ECO:0000256" key="4">
    <source>
        <dbReference type="RuleBase" id="RU362118"/>
    </source>
</evidence>
<dbReference type="EC" id="2.5.1.-" evidence="3"/>
<dbReference type="NCBIfam" id="NF006003">
    <property type="entry name" value="PRK08133.1"/>
    <property type="match status" value="1"/>
</dbReference>
<dbReference type="Proteomes" id="UP000218675">
    <property type="component" value="Unassembled WGS sequence"/>
</dbReference>
<dbReference type="PANTHER" id="PTHR11808">
    <property type="entry name" value="TRANS-SULFURATION ENZYME FAMILY MEMBER"/>
    <property type="match status" value="1"/>
</dbReference>
<evidence type="ECO:0000313" key="5">
    <source>
        <dbReference type="EMBL" id="PAU71028.1"/>
    </source>
</evidence>